<feature type="transmembrane region" description="Helical" evidence="1">
    <location>
        <begin position="488"/>
        <end position="508"/>
    </location>
</feature>
<keyword evidence="3" id="KW-1185">Reference proteome</keyword>
<keyword evidence="1" id="KW-1133">Transmembrane helix</keyword>
<evidence type="ECO:0000256" key="1">
    <source>
        <dbReference type="SAM" id="Phobius"/>
    </source>
</evidence>
<feature type="transmembrane region" description="Helical" evidence="1">
    <location>
        <begin position="21"/>
        <end position="39"/>
    </location>
</feature>
<dbReference type="RefSeq" id="WP_153247394.1">
    <property type="nucleotide sequence ID" value="NZ_CP044205.1"/>
</dbReference>
<feature type="transmembrane region" description="Helical" evidence="1">
    <location>
        <begin position="78"/>
        <end position="97"/>
    </location>
</feature>
<feature type="transmembrane region" description="Helical" evidence="1">
    <location>
        <begin position="304"/>
        <end position="321"/>
    </location>
</feature>
<feature type="transmembrane region" description="Helical" evidence="1">
    <location>
        <begin position="103"/>
        <end position="119"/>
    </location>
</feature>
<evidence type="ECO:0000313" key="2">
    <source>
        <dbReference type="EMBL" id="QFY41414.1"/>
    </source>
</evidence>
<feature type="transmembrane region" description="Helical" evidence="1">
    <location>
        <begin position="452"/>
        <end position="472"/>
    </location>
</feature>
<feature type="transmembrane region" description="Helical" evidence="1">
    <location>
        <begin position="350"/>
        <end position="371"/>
    </location>
</feature>
<keyword evidence="1" id="KW-0812">Transmembrane</keyword>
<name>A0A5Q0BGW9_9GAMM</name>
<keyword evidence="1" id="KW-0472">Membrane</keyword>
<feature type="transmembrane region" description="Helical" evidence="1">
    <location>
        <begin position="327"/>
        <end position="345"/>
    </location>
</feature>
<feature type="transmembrane region" description="Helical" evidence="1">
    <location>
        <begin position="415"/>
        <end position="440"/>
    </location>
</feature>
<gene>
    <name evidence="2" type="ORF">F6R98_01245</name>
</gene>
<dbReference type="KEGG" id="mmob:F6R98_01245"/>
<feature type="transmembrane region" description="Helical" evidence="1">
    <location>
        <begin position="215"/>
        <end position="238"/>
    </location>
</feature>
<proteinExistence type="predicted"/>
<feature type="transmembrane region" description="Helical" evidence="1">
    <location>
        <begin position="520"/>
        <end position="539"/>
    </location>
</feature>
<dbReference type="Proteomes" id="UP000325755">
    <property type="component" value="Chromosome"/>
</dbReference>
<dbReference type="AlphaFoldDB" id="A0A5Q0BGW9"/>
<feature type="transmembrane region" description="Helical" evidence="1">
    <location>
        <begin position="278"/>
        <end position="297"/>
    </location>
</feature>
<dbReference type="InParanoid" id="A0A5Q0BGW9"/>
<sequence length="668" mass="74143">MFIRDRLAPLIAKGARPWIGFIWLYLFTLLWHFMAGGSVTAIAAAWLLSLLLGGLLCGDIFLNWALRDNQKFNNLPAKLVAGLLLTNICLYFMIWVLPCGLTANWLLFLGAILILWCFARPTRTDMLLPAGNGPELYFMLAAPLAVTAWCQDILHPIVMDAEGRATFHAWQDVPFHLSQISTFTASGFGPTAQAYHMTSYLLPATLVYTTGSSLLVSYASLLLPLGILISFLAAYALARSIFGQWPALAAGLALMVLPDASQQGFINAFLGYHWLQQVAPASAYGIAGAAFAFMLLLEACRTNQFRLICWGYAFVVVTLLYKAQIFVAISWLAFVFPALFIAGIARKYRLLLVLLLSAVFTGVIAASQSIPSVPIIKLDGSSLMPYSSFILSSMENGFIKHLFTSIFDSSENNVYLRAAAFILMLMICTFGAFSLIYAALVGQMKRCFTTAIWMFPLLVVAVYLVMACFLAFDERGIGKPEELLHRHFVWAYFTLVIWCGAAVYRLIFGNAPPAGNQVKYIISMLVLFSAITPVSYGRGMQAMKNWGMNYPEFPACQVNAALYIRDHSAKDDVAQDSMNDHFLILSTLSGRQPFAVDAGGSRAPLGIQSRLRQLRQLSDLQYGGDAEFFMKSNAIKWYILNPGEHPRWASAMQQHAVFECEGYRVYHF</sequence>
<protein>
    <submittedName>
        <fullName evidence="2">Uncharacterized protein</fullName>
    </submittedName>
</protein>
<feature type="transmembrane region" description="Helical" evidence="1">
    <location>
        <begin position="45"/>
        <end position="66"/>
    </location>
</feature>
<dbReference type="OrthoDB" id="9148921at2"/>
<dbReference type="EMBL" id="CP044205">
    <property type="protein sequence ID" value="QFY41414.1"/>
    <property type="molecule type" value="Genomic_DNA"/>
</dbReference>
<evidence type="ECO:0000313" key="3">
    <source>
        <dbReference type="Proteomes" id="UP000325755"/>
    </source>
</evidence>
<organism evidence="2 3">
    <name type="scientific">Candidatus Methylospira mobilis</name>
    <dbReference type="NCBI Taxonomy" id="1808979"/>
    <lineage>
        <taxon>Bacteria</taxon>
        <taxon>Pseudomonadati</taxon>
        <taxon>Pseudomonadota</taxon>
        <taxon>Gammaproteobacteria</taxon>
        <taxon>Methylococcales</taxon>
        <taxon>Methylococcaceae</taxon>
        <taxon>Candidatus Methylospira</taxon>
    </lineage>
</organism>
<reference evidence="2 3" key="1">
    <citation type="submission" date="2019-09" db="EMBL/GenBank/DDBJ databases">
        <title>Ecophysiology of the spiral-shaped methanotroph Methylospira mobilis as revealed by the complete genome sequence.</title>
        <authorList>
            <person name="Oshkin I.Y."/>
            <person name="Dedysh S.N."/>
            <person name="Miroshnikov K."/>
            <person name="Danilova O.V."/>
            <person name="Hakobyan A."/>
            <person name="Liesack W."/>
        </authorList>
    </citation>
    <scope>NUCLEOTIDE SEQUENCE [LARGE SCALE GENOMIC DNA]</scope>
    <source>
        <strain evidence="2 3">Shm1</strain>
    </source>
</reference>
<accession>A0A5Q0BGW9</accession>